<evidence type="ECO:0000256" key="2">
    <source>
        <dbReference type="ARBA" id="ARBA00004430"/>
    </source>
</evidence>
<dbReference type="GO" id="GO:0031514">
    <property type="term" value="C:motile cilium"/>
    <property type="evidence" value="ECO:0007669"/>
    <property type="project" value="UniProtKB-SubCell"/>
</dbReference>
<dbReference type="PANTHER" id="PTHR46613">
    <property type="entry name" value="RADIAL SPOKE HEAD 10 HOMOLOG B-RELATED"/>
    <property type="match status" value="1"/>
</dbReference>
<dbReference type="PANTHER" id="PTHR46613:SF1">
    <property type="entry name" value="RADIAL SPOKE HEAD 10 HOMOLOG B-RELATED"/>
    <property type="match status" value="1"/>
</dbReference>
<evidence type="ECO:0000256" key="10">
    <source>
        <dbReference type="SAM" id="MobiDB-lite"/>
    </source>
</evidence>
<evidence type="ECO:0000256" key="9">
    <source>
        <dbReference type="SAM" id="Coils"/>
    </source>
</evidence>
<dbReference type="InterPro" id="IPR003409">
    <property type="entry name" value="MORN"/>
</dbReference>
<comment type="caution">
    <text evidence="11">The sequence shown here is derived from an EMBL/GenBank/DDBJ whole genome shotgun (WGS) entry which is preliminary data.</text>
</comment>
<sequence>MVKCPRGTADQVKANLEHLKSLTCSDSESEEYKISAESYEGNEEIFPYNELDIVRADKRCPPTTEDEITYLFVNHFLDILLKCWEGKPCLKQKIKDPEAWTKTERGKPSKAKSRSEESEEEYSNESTFMNSPSGVSAEYLTKYYAEVTQKVSKESKPKYTKPEPGLSEMCSRVCESLLSFSGETGDYERGSDSTPCWSRVPPDEDVHLAFQNGVSYEGRVSRRLMDGDGKFFWEDGTTYCGEFVGGTATGFGKFEFPNQDIYEGKVYKGFRHGEGLQVMHESPVMYSGEWWMGKKTGQGLVFYDNPMKVLNFYTGSWLDDKKDGFGYRQYPSGSKYVGYWRDGKRHGTGIMFWANNDIYRGEWKNGLMDGYGEYIWRGFINKSFSYPRINAYRGFWSGGKREGIGVLEMSNGGFVGTVWTDNEKNGPGVAICPNGTAVADGEKLFKNDKPALKNEKDEELLGLFFRNQGFFSGRRKNVKKKIPDENQLTGFMSSMEKAKAISIPIHTPVHSLDLTYHVRKLQAQKHDFFKRQTQQIFIFGARNTPRIESFNELKPTAVQEMSQSMEGYSTEEKLLRYSISVNLMRLKKCYEQWATIACREKPTFQCHLLRIFFWDLLTQAQVPQRNFSLIDIDNLFADEIFYVDFLHDPFERIQFWQFLHFLITISWEMYGRYVFLDNVTSSKKLQEFLQSFYNQTEKAVLSEAFNYFLQNHIFIAEDNFTGHSFLRERDLVPLKAMYTAYKKIGEPHSVKDFLIAVYKEQKYDPTQQEERYIEKLKKHQIFGHNAITLTNELSYLPVDEHFNRPQMPMLEKETEELIIKSQLSCFSSLKARQIIKCIIQVCPNIVEEDIIVDTDHQLTFLEFYQSVLLCAEKYLQKLALKAMQSEILENFNQEMMEYEKAMKEYESQKEAAVQPKKTATKKSKK</sequence>
<dbReference type="Gene3D" id="2.20.110.10">
    <property type="entry name" value="Histone H3 K4-specific methyltransferase SET7/9 N-terminal domain"/>
    <property type="match status" value="2"/>
</dbReference>
<name>A0AAW2HV55_9NEOP</name>
<evidence type="ECO:0000313" key="11">
    <source>
        <dbReference type="EMBL" id="KAL0273834.1"/>
    </source>
</evidence>
<keyword evidence="7" id="KW-0206">Cytoskeleton</keyword>
<feature type="region of interest" description="Disordered" evidence="10">
    <location>
        <begin position="101"/>
        <end position="129"/>
    </location>
</feature>
<dbReference type="AlphaFoldDB" id="A0AAW2HV55"/>
<dbReference type="EMBL" id="JARGDH010000003">
    <property type="protein sequence ID" value="KAL0273834.1"/>
    <property type="molecule type" value="Genomic_DNA"/>
</dbReference>
<keyword evidence="9" id="KW-0175">Coiled coil</keyword>
<dbReference type="GO" id="GO:0005930">
    <property type="term" value="C:axoneme"/>
    <property type="evidence" value="ECO:0007669"/>
    <property type="project" value="UniProtKB-SubCell"/>
</dbReference>
<evidence type="ECO:0000256" key="6">
    <source>
        <dbReference type="ARBA" id="ARBA00023069"/>
    </source>
</evidence>
<dbReference type="SMART" id="SM00698">
    <property type="entry name" value="MORN"/>
    <property type="match status" value="7"/>
</dbReference>
<protein>
    <recommendedName>
        <fullName evidence="12">Radial spoke head 10 homolog B</fullName>
    </recommendedName>
</protein>
<dbReference type="SUPFAM" id="SSF82185">
    <property type="entry name" value="Histone H3 K4-specific methyltransferase SET7/9 N-terminal domain"/>
    <property type="match status" value="3"/>
</dbReference>
<evidence type="ECO:0000256" key="3">
    <source>
        <dbReference type="ARBA" id="ARBA00022490"/>
    </source>
</evidence>
<evidence type="ECO:0000256" key="1">
    <source>
        <dbReference type="ARBA" id="ARBA00004230"/>
    </source>
</evidence>
<evidence type="ECO:0000256" key="7">
    <source>
        <dbReference type="ARBA" id="ARBA00023212"/>
    </source>
</evidence>
<keyword evidence="5" id="KW-0282">Flagellum</keyword>
<comment type="subcellular location">
    <subcellularLocation>
        <location evidence="1">Cell projection</location>
        <location evidence="1">Cilium</location>
        <location evidence="1">Flagellum</location>
    </subcellularLocation>
    <subcellularLocation>
        <location evidence="2">Cytoplasm</location>
        <location evidence="2">Cytoskeleton</location>
        <location evidence="2">Cilium axoneme</location>
    </subcellularLocation>
</comment>
<evidence type="ECO:0000256" key="8">
    <source>
        <dbReference type="ARBA" id="ARBA00023273"/>
    </source>
</evidence>
<evidence type="ECO:0000256" key="4">
    <source>
        <dbReference type="ARBA" id="ARBA00022737"/>
    </source>
</evidence>
<feature type="coiled-coil region" evidence="9">
    <location>
        <begin position="881"/>
        <end position="908"/>
    </location>
</feature>
<keyword evidence="3" id="KW-0963">Cytoplasm</keyword>
<keyword evidence="6" id="KW-0969">Cilium</keyword>
<reference evidence="11" key="1">
    <citation type="journal article" date="2024" name="Gigascience">
        <title>Chromosome-level genome of the poultry shaft louse Menopon gallinae provides insight into the host-switching and adaptive evolution of parasitic lice.</title>
        <authorList>
            <person name="Xu Y."/>
            <person name="Ma L."/>
            <person name="Liu S."/>
            <person name="Liang Y."/>
            <person name="Liu Q."/>
            <person name="He Z."/>
            <person name="Tian L."/>
            <person name="Duan Y."/>
            <person name="Cai W."/>
            <person name="Li H."/>
            <person name="Song F."/>
        </authorList>
    </citation>
    <scope>NUCLEOTIDE SEQUENCE</scope>
    <source>
        <strain evidence="11">Cailab_2023a</strain>
    </source>
</reference>
<accession>A0AAW2HV55</accession>
<evidence type="ECO:0000256" key="5">
    <source>
        <dbReference type="ARBA" id="ARBA00022846"/>
    </source>
</evidence>
<evidence type="ECO:0008006" key="12">
    <source>
        <dbReference type="Google" id="ProtNLM"/>
    </source>
</evidence>
<gene>
    <name evidence="11" type="ORF">PYX00_006409</name>
</gene>
<keyword evidence="4" id="KW-0677">Repeat</keyword>
<proteinExistence type="predicted"/>
<organism evidence="11">
    <name type="scientific">Menopon gallinae</name>
    <name type="common">poultry shaft louse</name>
    <dbReference type="NCBI Taxonomy" id="328185"/>
    <lineage>
        <taxon>Eukaryota</taxon>
        <taxon>Metazoa</taxon>
        <taxon>Ecdysozoa</taxon>
        <taxon>Arthropoda</taxon>
        <taxon>Hexapoda</taxon>
        <taxon>Insecta</taxon>
        <taxon>Pterygota</taxon>
        <taxon>Neoptera</taxon>
        <taxon>Paraneoptera</taxon>
        <taxon>Psocodea</taxon>
        <taxon>Troctomorpha</taxon>
        <taxon>Phthiraptera</taxon>
        <taxon>Amblycera</taxon>
        <taxon>Menoponidae</taxon>
        <taxon>Menopon</taxon>
    </lineage>
</organism>
<dbReference type="Pfam" id="PF02493">
    <property type="entry name" value="MORN"/>
    <property type="match status" value="8"/>
</dbReference>
<keyword evidence="8" id="KW-0966">Cell projection</keyword>